<feature type="domain" description="AMP-dependent synthetase/ligase" evidence="2">
    <location>
        <begin position="98"/>
        <end position="170"/>
    </location>
</feature>
<dbReference type="InterPro" id="IPR042099">
    <property type="entry name" value="ANL_N_sf"/>
</dbReference>
<comment type="similarity">
    <text evidence="1">Belongs to the ATP-dependent AMP-binding enzyme family.</text>
</comment>
<dbReference type="InterPro" id="IPR020845">
    <property type="entry name" value="AMP-binding_CS"/>
</dbReference>
<dbReference type="InterPro" id="IPR000873">
    <property type="entry name" value="AMP-dep_synth/lig_dom"/>
</dbReference>
<gene>
    <name evidence="6" type="ORF">IZO911_LOCUS10193</name>
</gene>
<feature type="domain" description="AMP-dependent synthetase/ligase" evidence="2">
    <location>
        <begin position="183"/>
        <end position="393"/>
    </location>
</feature>
<dbReference type="PROSITE" id="PS00455">
    <property type="entry name" value="AMP_BINDING"/>
    <property type="match status" value="2"/>
</dbReference>
<dbReference type="GO" id="GO:0007018">
    <property type="term" value="P:microtubule-based movement"/>
    <property type="evidence" value="ECO:0007669"/>
    <property type="project" value="InterPro"/>
</dbReference>
<sequence>MSHKLWSPPSGAHTNIDDFRNIITNKYRVQLESYWDLHEWSINHISKFWEEFWIYSDIKYSVPFEQVLEEKKKMNEIPRWFVGARLNYAENLLRFNDDRVAIYSCSEGNSTVKRMTFSELNENVRRYRAALQHVGVTVGDRVVVYLPNCPEALIICLATASLGAIFSSAAADFGVLGVTERFIYLPNCPEALIICLATASLGAIFSSAAADFGVLGVTERFSQIEPKVMFGCNAVVYNRKTHDSLAKLKDSVLALPSLKYVVVIPFVSDYSMDLSEIPNSLPIDEFLSMPGDKNIPLEFEQVPFNHPLFIMYSSGTTGAPKCIVHGHGGTLLNHLKEHRLQSNMKDGDILFYFTAVSWMMWNWLISSIALGTPIVLYDGSPIVPDYYRLWDLADEIGYIYLPNCPEALIICLATASLGAIFSSAAADFGVLGVTERFSQIEPKVMFGCNAVVYNRKIHDSLVKLKDSVLALPSLKYVVVIPFVSDYSMDLSEIPNSLPIDEFLSMPADKNIPLEFEQVPFNHPLFIMYSSGTTGAPKCIVHGHGGTLLNHLKEHRLQSNMKDGDILFYFTAVSWMMWNWLISSIALGTPIVLYDGSPIVPDYYRLWDLADEIGMLLTRAVRPDRLIIAAKSFVESVFGSEFVQKADALLNLEQIINEEIQGLTPILLCSVPGHDASNRVEELATNLNKNLTSIAIGSAEGFSLAEQAINAAAKQGNWVLLKNVHLAPQWLKELEKKLHSLKPHESFRLFLSTEIHPKLPTSLLRMGLCLVFEPATGIRPSLMRTLNEFSESRMEKIPNIRAKAYFRLAWLHALVVERLRYTPLGWSKHYEINESDLRFACDTIDQWIRNEGKDVSYLF</sequence>
<dbReference type="Pfam" id="PF16177">
    <property type="entry name" value="ACAS_N"/>
    <property type="match status" value="1"/>
</dbReference>
<dbReference type="InterPro" id="IPR042219">
    <property type="entry name" value="AAA_lid_11_sf"/>
</dbReference>
<feature type="domain" description="Dynein heavy chain region D6 P-loop" evidence="3">
    <location>
        <begin position="662"/>
        <end position="768"/>
    </location>
</feature>
<accession>A0A813WJC2</accession>
<evidence type="ECO:0000259" key="5">
    <source>
        <dbReference type="Pfam" id="PF18198"/>
    </source>
</evidence>
<evidence type="ECO:0000259" key="4">
    <source>
        <dbReference type="Pfam" id="PF16177"/>
    </source>
</evidence>
<dbReference type="InterPro" id="IPR004273">
    <property type="entry name" value="Dynein_heavy_D6_P-loop"/>
</dbReference>
<dbReference type="Pfam" id="PF00501">
    <property type="entry name" value="AMP-binding"/>
    <property type="match status" value="3"/>
</dbReference>
<evidence type="ECO:0000259" key="3">
    <source>
        <dbReference type="Pfam" id="PF03028"/>
    </source>
</evidence>
<evidence type="ECO:0000256" key="1">
    <source>
        <dbReference type="ARBA" id="ARBA00006432"/>
    </source>
</evidence>
<dbReference type="GO" id="GO:0030729">
    <property type="term" value="F:acetoacetate-CoA ligase activity"/>
    <property type="evidence" value="ECO:0007669"/>
    <property type="project" value="TreeGrafter"/>
</dbReference>
<dbReference type="Pfam" id="PF18198">
    <property type="entry name" value="AAA_lid_11"/>
    <property type="match status" value="1"/>
</dbReference>
<dbReference type="Gene3D" id="3.40.50.300">
    <property type="entry name" value="P-loop containing nucleotide triphosphate hydrolases"/>
    <property type="match status" value="1"/>
</dbReference>
<evidence type="ECO:0000313" key="7">
    <source>
        <dbReference type="Proteomes" id="UP000663860"/>
    </source>
</evidence>
<evidence type="ECO:0000259" key="2">
    <source>
        <dbReference type="Pfam" id="PF00501"/>
    </source>
</evidence>
<dbReference type="SUPFAM" id="SSF56801">
    <property type="entry name" value="Acetyl-CoA synthetase-like"/>
    <property type="match status" value="3"/>
</dbReference>
<dbReference type="InterPro" id="IPR027417">
    <property type="entry name" value="P-loop_NTPase"/>
</dbReference>
<dbReference type="Gene3D" id="3.40.50.12780">
    <property type="entry name" value="N-terminal domain of ligase-like"/>
    <property type="match status" value="3"/>
</dbReference>
<dbReference type="FunFam" id="3.40.50.300:FF:000373">
    <property type="entry name" value="Cytoplasmic dynein heavy chain 2"/>
    <property type="match status" value="1"/>
</dbReference>
<dbReference type="PANTHER" id="PTHR42921:SF1">
    <property type="entry name" value="ACETOACETYL-COA SYNTHETASE"/>
    <property type="match status" value="1"/>
</dbReference>
<feature type="domain" description="Acetyl-coenzyme A synthetase N-terminal" evidence="4">
    <location>
        <begin position="34"/>
        <end position="91"/>
    </location>
</feature>
<evidence type="ECO:0008006" key="8">
    <source>
        <dbReference type="Google" id="ProtNLM"/>
    </source>
</evidence>
<feature type="domain" description="Dynein heavy chain AAA lid" evidence="5">
    <location>
        <begin position="802"/>
        <end position="856"/>
    </location>
</feature>
<dbReference type="EMBL" id="CAJNOE010000073">
    <property type="protein sequence ID" value="CAF0862269.1"/>
    <property type="molecule type" value="Genomic_DNA"/>
</dbReference>
<dbReference type="Proteomes" id="UP000663860">
    <property type="component" value="Unassembled WGS sequence"/>
</dbReference>
<name>A0A813WJC2_9BILA</name>
<protein>
    <recommendedName>
        <fullName evidence="8">Acetoacetate--CoA ligase</fullName>
    </recommendedName>
</protein>
<dbReference type="GO" id="GO:0030286">
    <property type="term" value="C:dynein complex"/>
    <property type="evidence" value="ECO:0007669"/>
    <property type="project" value="InterPro"/>
</dbReference>
<organism evidence="6 7">
    <name type="scientific">Adineta steineri</name>
    <dbReference type="NCBI Taxonomy" id="433720"/>
    <lineage>
        <taxon>Eukaryota</taxon>
        <taxon>Metazoa</taxon>
        <taxon>Spiralia</taxon>
        <taxon>Gnathifera</taxon>
        <taxon>Rotifera</taxon>
        <taxon>Eurotatoria</taxon>
        <taxon>Bdelloidea</taxon>
        <taxon>Adinetida</taxon>
        <taxon>Adinetidae</taxon>
        <taxon>Adineta</taxon>
    </lineage>
</organism>
<dbReference type="PANTHER" id="PTHR42921">
    <property type="entry name" value="ACETOACETYL-COA SYNTHETASE"/>
    <property type="match status" value="1"/>
</dbReference>
<dbReference type="InterPro" id="IPR032387">
    <property type="entry name" value="ACAS_N"/>
</dbReference>
<proteinExistence type="inferred from homology"/>
<dbReference type="InterPro" id="IPR041658">
    <property type="entry name" value="AAA_lid_11"/>
</dbReference>
<dbReference type="GO" id="GO:0008569">
    <property type="term" value="F:minus-end-directed microtubule motor activity"/>
    <property type="evidence" value="ECO:0007669"/>
    <property type="project" value="InterPro"/>
</dbReference>
<dbReference type="Pfam" id="PF03028">
    <property type="entry name" value="Dynein_heavy"/>
    <property type="match status" value="1"/>
</dbReference>
<reference evidence="6" key="1">
    <citation type="submission" date="2021-02" db="EMBL/GenBank/DDBJ databases">
        <authorList>
            <person name="Nowell W R."/>
        </authorList>
    </citation>
    <scope>NUCLEOTIDE SEQUENCE</scope>
</reference>
<dbReference type="Gene3D" id="1.10.8.720">
    <property type="entry name" value="Region D6 of dynein motor"/>
    <property type="match status" value="1"/>
</dbReference>
<evidence type="ECO:0000313" key="6">
    <source>
        <dbReference type="EMBL" id="CAF0862269.1"/>
    </source>
</evidence>
<dbReference type="AlphaFoldDB" id="A0A813WJC2"/>
<feature type="domain" description="AMP-dependent synthetase/ligase" evidence="2">
    <location>
        <begin position="399"/>
        <end position="611"/>
    </location>
</feature>
<comment type="caution">
    <text evidence="6">The sequence shown here is derived from an EMBL/GenBank/DDBJ whole genome shotgun (WGS) entry which is preliminary data.</text>
</comment>